<feature type="transmembrane region" description="Helical" evidence="1">
    <location>
        <begin position="372"/>
        <end position="388"/>
    </location>
</feature>
<gene>
    <name evidence="3" type="ORF">COW99_02645</name>
</gene>
<feature type="transmembrane region" description="Helical" evidence="1">
    <location>
        <begin position="7"/>
        <end position="26"/>
    </location>
</feature>
<feature type="transmembrane region" description="Helical" evidence="1">
    <location>
        <begin position="347"/>
        <end position="365"/>
    </location>
</feature>
<feature type="transmembrane region" description="Helical" evidence="1">
    <location>
        <begin position="97"/>
        <end position="115"/>
    </location>
</feature>
<keyword evidence="1" id="KW-0812">Transmembrane</keyword>
<evidence type="ECO:0000259" key="2">
    <source>
        <dbReference type="Pfam" id="PF10131"/>
    </source>
</evidence>
<feature type="transmembrane region" description="Helical" evidence="1">
    <location>
        <begin position="180"/>
        <end position="207"/>
    </location>
</feature>
<feature type="transmembrane region" description="Helical" evidence="1">
    <location>
        <begin position="121"/>
        <end position="139"/>
    </location>
</feature>
<evidence type="ECO:0000313" key="4">
    <source>
        <dbReference type="Proteomes" id="UP000231246"/>
    </source>
</evidence>
<feature type="transmembrane region" description="Helical" evidence="1">
    <location>
        <begin position="219"/>
        <end position="239"/>
    </location>
</feature>
<feature type="transmembrane region" description="Helical" evidence="1">
    <location>
        <begin position="285"/>
        <end position="304"/>
    </location>
</feature>
<evidence type="ECO:0000313" key="3">
    <source>
        <dbReference type="EMBL" id="PIP61754.1"/>
    </source>
</evidence>
<dbReference type="EMBL" id="PCTA01000017">
    <property type="protein sequence ID" value="PIP61754.1"/>
    <property type="molecule type" value="Genomic_DNA"/>
</dbReference>
<name>A0A2H0BVX7_9BACT</name>
<sequence>MKQKIIKYFPLIIVLLFAIFVSRHLLLPGFVPTHDGEYHIIRFWQFDKVIRSGNLFPLWAPDLDFGKGVPIFAYFYPLPNYIAEVFILLGFSYVKSLHLVLASGLVFSAVSFYLWTRTLFGRWAGLVGAVFYTLAPYHLVDVFVRGSVGEVWSLALAPLCLFFTTKLVTNRKYVVLNSIFLYLLLLSHNILGPVFFVFCLVYGLLFLHKAKKTKPTPGVGFLLLLSYFLGFILSLYFWLPIILDRSYVTGLETVNIIDHFPEIYKLIFPSWGTGFSGRGYSADQMSFQIGIAHILAFVAVILLLIKKKLKSSLVKYMLISFLISVWLMLDVSSFIWQKITWMSYFQFPWRLLSVVIITTSFMAGYVSRRSRIISAVLIIMAVLLYLPYTRPVVYEPRDDSFYLSNPTWTEGTATTGNVFRAKSESRDQINNSLARTSGSIISIIGLLTLILIKVKNNEI</sequence>
<evidence type="ECO:0000256" key="1">
    <source>
        <dbReference type="SAM" id="Phobius"/>
    </source>
</evidence>
<keyword evidence="1" id="KW-1133">Transmembrane helix</keyword>
<dbReference type="AlphaFoldDB" id="A0A2H0BVX7"/>
<feature type="transmembrane region" description="Helical" evidence="1">
    <location>
        <begin position="433"/>
        <end position="452"/>
    </location>
</feature>
<protein>
    <recommendedName>
        <fullName evidence="2">Membrane protein 6-pyruvoyl-tetrahydropterin synthase-related domain-containing protein</fullName>
    </recommendedName>
</protein>
<comment type="caution">
    <text evidence="3">The sequence shown here is derived from an EMBL/GenBank/DDBJ whole genome shotgun (WGS) entry which is preliminary data.</text>
</comment>
<proteinExistence type="predicted"/>
<dbReference type="Proteomes" id="UP000231246">
    <property type="component" value="Unassembled WGS sequence"/>
</dbReference>
<reference evidence="3 4" key="1">
    <citation type="submission" date="2017-09" db="EMBL/GenBank/DDBJ databases">
        <title>Depth-based differentiation of microbial function through sediment-hosted aquifers and enrichment of novel symbionts in the deep terrestrial subsurface.</title>
        <authorList>
            <person name="Probst A.J."/>
            <person name="Ladd B."/>
            <person name="Jarett J.K."/>
            <person name="Geller-Mcgrath D.E."/>
            <person name="Sieber C.M."/>
            <person name="Emerson J.B."/>
            <person name="Anantharaman K."/>
            <person name="Thomas B.C."/>
            <person name="Malmstrom R."/>
            <person name="Stieglmeier M."/>
            <person name="Klingl A."/>
            <person name="Woyke T."/>
            <person name="Ryan C.M."/>
            <person name="Banfield J.F."/>
        </authorList>
    </citation>
    <scope>NUCLEOTIDE SEQUENCE [LARGE SCALE GENOMIC DNA]</scope>
    <source>
        <strain evidence="3">CG22_combo_CG10-13_8_21_14_all_38_20</strain>
    </source>
</reference>
<keyword evidence="1" id="KW-0472">Membrane</keyword>
<accession>A0A2H0BVX7</accession>
<feature type="transmembrane region" description="Helical" evidence="1">
    <location>
        <begin position="316"/>
        <end position="335"/>
    </location>
</feature>
<dbReference type="Pfam" id="PF10131">
    <property type="entry name" value="PTPS_related"/>
    <property type="match status" value="1"/>
</dbReference>
<dbReference type="InterPro" id="IPR018776">
    <property type="entry name" value="Membrane_prot_PTPS-rel_domain"/>
</dbReference>
<organism evidence="3 4">
    <name type="scientific">Candidatus Roizmanbacteria bacterium CG22_combo_CG10-13_8_21_14_all_38_20</name>
    <dbReference type="NCBI Taxonomy" id="1974862"/>
    <lineage>
        <taxon>Bacteria</taxon>
        <taxon>Candidatus Roizmaniibacteriota</taxon>
    </lineage>
</organism>
<feature type="domain" description="Membrane protein 6-pyruvoyl-tetrahydropterin synthase-related" evidence="2">
    <location>
        <begin position="72"/>
        <end position="399"/>
    </location>
</feature>
<feature type="transmembrane region" description="Helical" evidence="1">
    <location>
        <begin position="71"/>
        <end position="90"/>
    </location>
</feature>
<feature type="transmembrane region" description="Helical" evidence="1">
    <location>
        <begin position="151"/>
        <end position="168"/>
    </location>
</feature>